<evidence type="ECO:0000313" key="1">
    <source>
        <dbReference type="EMBL" id="OQN98224.1"/>
    </source>
</evidence>
<dbReference type="STRING" id="1507870.A0A1V8SGE4"/>
<dbReference type="EMBL" id="NAJO01000047">
    <property type="protein sequence ID" value="OQN98224.1"/>
    <property type="molecule type" value="Genomic_DNA"/>
</dbReference>
<comment type="caution">
    <text evidence="1">The sequence shown here is derived from an EMBL/GenBank/DDBJ whole genome shotgun (WGS) entry which is preliminary data.</text>
</comment>
<dbReference type="AlphaFoldDB" id="A0A1V8SGE4"/>
<dbReference type="Proteomes" id="UP000192596">
    <property type="component" value="Unassembled WGS sequence"/>
</dbReference>
<dbReference type="Pfam" id="PF08728">
    <property type="entry name" value="CRT10"/>
    <property type="match status" value="1"/>
</dbReference>
<reference evidence="2" key="1">
    <citation type="submission" date="2017-03" db="EMBL/GenBank/DDBJ databases">
        <title>Genomes of endolithic fungi from Antarctica.</title>
        <authorList>
            <person name="Coleine C."/>
            <person name="Masonjones S."/>
            <person name="Stajich J.E."/>
        </authorList>
    </citation>
    <scope>NUCLEOTIDE SEQUENCE [LARGE SCALE GENOMIC DNA]</scope>
    <source>
        <strain evidence="2">CCFEE 5527</strain>
    </source>
</reference>
<accession>A0A1V8SGE4</accession>
<gene>
    <name evidence="1" type="ORF">B0A48_15500</name>
</gene>
<protein>
    <recommendedName>
        <fullName evidence="3">CNH domain-containing protein</fullName>
    </recommendedName>
</protein>
<proteinExistence type="predicted"/>
<organism evidence="1 2">
    <name type="scientific">Cryoendolithus antarcticus</name>
    <dbReference type="NCBI Taxonomy" id="1507870"/>
    <lineage>
        <taxon>Eukaryota</taxon>
        <taxon>Fungi</taxon>
        <taxon>Dikarya</taxon>
        <taxon>Ascomycota</taxon>
        <taxon>Pezizomycotina</taxon>
        <taxon>Dothideomycetes</taxon>
        <taxon>Dothideomycetidae</taxon>
        <taxon>Cladosporiales</taxon>
        <taxon>Cladosporiaceae</taxon>
        <taxon>Cryoendolithus</taxon>
    </lineage>
</organism>
<dbReference type="InParanoid" id="A0A1V8SGE4"/>
<evidence type="ECO:0008006" key="3">
    <source>
        <dbReference type="Google" id="ProtNLM"/>
    </source>
</evidence>
<keyword evidence="2" id="KW-1185">Reference proteome</keyword>
<dbReference type="OrthoDB" id="5591786at2759"/>
<sequence>MIKRDIEAVPLGSFKVGSKADNEDPTIAPWRSNLTALSQEHNLYFVALAEDIWVYDSTRDVENNGHEPVQIVRTLQSADRLQGHLSRHRPHAINNILVAKLGTEEVLACVRDDGDCEVFMLRHILSAIENYRRNASAGMLKLAFDRPIYRVNVGSSAWGLSIHSESRMLAVSSNLHEITVIKFALVDQSEDNGKPSKVRYNTVISS</sequence>
<evidence type="ECO:0000313" key="2">
    <source>
        <dbReference type="Proteomes" id="UP000192596"/>
    </source>
</evidence>
<name>A0A1V8SGE4_9PEZI</name>
<dbReference type="InterPro" id="IPR014839">
    <property type="entry name" value="Crt10"/>
</dbReference>